<name>A0ABW5CJX5_9HYPH</name>
<feature type="domain" description="EAL" evidence="1">
    <location>
        <begin position="542"/>
        <end position="791"/>
    </location>
</feature>
<protein>
    <submittedName>
        <fullName evidence="3">Bifunctional diguanylate cyclase/phosphodiesterase</fullName>
    </submittedName>
</protein>
<dbReference type="InterPro" id="IPR001633">
    <property type="entry name" value="EAL_dom"/>
</dbReference>
<dbReference type="SMART" id="SM00267">
    <property type="entry name" value="GGDEF"/>
    <property type="match status" value="1"/>
</dbReference>
<dbReference type="InterPro" id="IPR029787">
    <property type="entry name" value="Nucleotide_cyclase"/>
</dbReference>
<evidence type="ECO:0000259" key="1">
    <source>
        <dbReference type="PROSITE" id="PS50883"/>
    </source>
</evidence>
<organism evidence="3 4">
    <name type="scientific">Aureimonas populi</name>
    <dbReference type="NCBI Taxonomy" id="1701758"/>
    <lineage>
        <taxon>Bacteria</taxon>
        <taxon>Pseudomonadati</taxon>
        <taxon>Pseudomonadota</taxon>
        <taxon>Alphaproteobacteria</taxon>
        <taxon>Hyphomicrobiales</taxon>
        <taxon>Aurantimonadaceae</taxon>
        <taxon>Aureimonas</taxon>
    </lineage>
</organism>
<feature type="domain" description="GGDEF" evidence="2">
    <location>
        <begin position="396"/>
        <end position="533"/>
    </location>
</feature>
<accession>A0ABW5CJX5</accession>
<dbReference type="Gene3D" id="3.30.450.20">
    <property type="entry name" value="PAS domain"/>
    <property type="match status" value="1"/>
</dbReference>
<evidence type="ECO:0000259" key="2">
    <source>
        <dbReference type="PROSITE" id="PS50887"/>
    </source>
</evidence>
<reference evidence="4" key="1">
    <citation type="journal article" date="2019" name="Int. J. Syst. Evol. Microbiol.">
        <title>The Global Catalogue of Microorganisms (GCM) 10K type strain sequencing project: providing services to taxonomists for standard genome sequencing and annotation.</title>
        <authorList>
            <consortium name="The Broad Institute Genomics Platform"/>
            <consortium name="The Broad Institute Genome Sequencing Center for Infectious Disease"/>
            <person name="Wu L."/>
            <person name="Ma J."/>
        </authorList>
    </citation>
    <scope>NUCLEOTIDE SEQUENCE [LARGE SCALE GENOMIC DNA]</scope>
    <source>
        <strain evidence="4">ZS-35-S2</strain>
    </source>
</reference>
<dbReference type="InterPro" id="IPR052155">
    <property type="entry name" value="Biofilm_reg_signaling"/>
</dbReference>
<dbReference type="InterPro" id="IPR000160">
    <property type="entry name" value="GGDEF_dom"/>
</dbReference>
<dbReference type="NCBIfam" id="TIGR00254">
    <property type="entry name" value="GGDEF"/>
    <property type="match status" value="1"/>
</dbReference>
<dbReference type="PROSITE" id="PS50883">
    <property type="entry name" value="EAL"/>
    <property type="match status" value="1"/>
</dbReference>
<dbReference type="InterPro" id="IPR043128">
    <property type="entry name" value="Rev_trsase/Diguanyl_cyclase"/>
</dbReference>
<proteinExistence type="predicted"/>
<dbReference type="PROSITE" id="PS50887">
    <property type="entry name" value="GGDEF"/>
    <property type="match status" value="1"/>
</dbReference>
<evidence type="ECO:0000313" key="4">
    <source>
        <dbReference type="Proteomes" id="UP001597371"/>
    </source>
</evidence>
<sequence>MSINAKLLFGGLLLAAIAVGSFVQSQLVQSGASQIGARIFTWGVEPLSALQAAQARTEALTLRLAEAQDMPGAGSRPFTAEFNDILLRLGNLAPAVPPGSAVIGTMEEIRVILSRLKAAQGDVSARLMRRELAAAGALFDTAVADMQNEIVELRNRSNAGYAQAFQIQASGLAGLLLMGLLVAAYLSSSVARPVRAAAQAVRSIESDPSAPIEERGLGPFTELFGALVSLQSRLRERQAEREKGFAAGTAALKEEVDKLKRRFEAAIGNMPQGFCMLDEKRNLVAANDSFRRIFSYLGTQVTAKELQADPELEPLFSGQGGEVVVRETPDGQVIEVRRMGLDGRGAIITVENVTEQREARRRIEELAGRDALTQLPNRIRFHDHLNAALRRENQKSDIGVLCLDIDGFRGINSTYGNAVGDAVLREVAARLEACIGDRGYLARIGADDFAIVQKGLPQPAGCEALAADIRQACRPPISVEGSTLPASLSIGMVQIKARGQRVPLDPYTVMQDAELALAHAQRQGLGSVCLFASAMRQEMDQRRQLEADLRAAIGSDQLELFYQPFIDVTRGRVSGFEALMRWRHPVRGMVPPGTFIPLAEEVGLIDELGVWALREACRQATGWPGDLTLSVNLSPVQFRSASLIDDIRTALKMAGLAPQRLQLEVTESLFLDNDEGTLATLRALRALGLTISMDDFGTGYSSLGYLSRFPFDKIKIDQSFVRAMDKAENAAIVRAVIGLSSAMNMSVIAEGVETPEQFERLCQEGCREMQGYLFSRPRPAADLARLILRINSAFAQGEFAQGAPAARQRA</sequence>
<dbReference type="RefSeq" id="WP_209735680.1">
    <property type="nucleotide sequence ID" value="NZ_CP072611.1"/>
</dbReference>
<dbReference type="Pfam" id="PF00563">
    <property type="entry name" value="EAL"/>
    <property type="match status" value="1"/>
</dbReference>
<dbReference type="InterPro" id="IPR035919">
    <property type="entry name" value="EAL_sf"/>
</dbReference>
<gene>
    <name evidence="3" type="ORF">ACFSKQ_02730</name>
</gene>
<keyword evidence="4" id="KW-1185">Reference proteome</keyword>
<dbReference type="SUPFAM" id="SSF55073">
    <property type="entry name" value="Nucleotide cyclase"/>
    <property type="match status" value="1"/>
</dbReference>
<dbReference type="Pfam" id="PF00990">
    <property type="entry name" value="GGDEF"/>
    <property type="match status" value="1"/>
</dbReference>
<dbReference type="CDD" id="cd01948">
    <property type="entry name" value="EAL"/>
    <property type="match status" value="1"/>
</dbReference>
<dbReference type="SUPFAM" id="SSF55785">
    <property type="entry name" value="PYP-like sensor domain (PAS domain)"/>
    <property type="match status" value="1"/>
</dbReference>
<dbReference type="PANTHER" id="PTHR44757:SF2">
    <property type="entry name" value="BIOFILM ARCHITECTURE MAINTENANCE PROTEIN MBAA"/>
    <property type="match status" value="1"/>
</dbReference>
<dbReference type="CDD" id="cd01949">
    <property type="entry name" value="GGDEF"/>
    <property type="match status" value="1"/>
</dbReference>
<dbReference type="EMBL" id="JBHUIJ010000002">
    <property type="protein sequence ID" value="MFD2236378.1"/>
    <property type="molecule type" value="Genomic_DNA"/>
</dbReference>
<evidence type="ECO:0000313" key="3">
    <source>
        <dbReference type="EMBL" id="MFD2236378.1"/>
    </source>
</evidence>
<dbReference type="InterPro" id="IPR035965">
    <property type="entry name" value="PAS-like_dom_sf"/>
</dbReference>
<dbReference type="SUPFAM" id="SSF141868">
    <property type="entry name" value="EAL domain-like"/>
    <property type="match status" value="1"/>
</dbReference>
<dbReference type="PANTHER" id="PTHR44757">
    <property type="entry name" value="DIGUANYLATE CYCLASE DGCP"/>
    <property type="match status" value="1"/>
</dbReference>
<comment type="caution">
    <text evidence="3">The sequence shown here is derived from an EMBL/GenBank/DDBJ whole genome shotgun (WGS) entry which is preliminary data.</text>
</comment>
<dbReference type="Proteomes" id="UP001597371">
    <property type="component" value="Unassembled WGS sequence"/>
</dbReference>
<dbReference type="SMART" id="SM00052">
    <property type="entry name" value="EAL"/>
    <property type="match status" value="1"/>
</dbReference>
<dbReference type="Pfam" id="PF13188">
    <property type="entry name" value="PAS_8"/>
    <property type="match status" value="1"/>
</dbReference>
<dbReference type="Gene3D" id="3.20.20.450">
    <property type="entry name" value="EAL domain"/>
    <property type="match status" value="1"/>
</dbReference>
<dbReference type="InterPro" id="IPR000014">
    <property type="entry name" value="PAS"/>
</dbReference>
<dbReference type="Gene3D" id="3.30.70.270">
    <property type="match status" value="1"/>
</dbReference>